<sequence length="433" mass="48965">MREGTIKLRHQDLEWFRNEALLPPNPLPEYPTRDFTMSTSSLQAKKTIYTLLTLFFDRNGAVFIGRNTQRSLRAVSAVPDISGGRPLGYGKITTLHLASDWLHGTNVFSRQVTAPVFSVGNSKGEGVSAAGIKQKRADKCIDKEYSINNIDNDGIMGSVESAASVSKPNVPKILNFRTLVNEEKVENADIVLPWDAIDKVTSEFENSLVGYFIGKSLAFQIVQIYVSSDSDLKKEVTMVVPNEDETGYTREVISVEYEWQPPRCTDYKNFGHSSNRCPKIVREHVASIFKNTNSDGFTKVKRKKYKDKKADLQPRSRQIEGIRLNMLKPNLYWQKKGTVRKGVEIDSTIKDINKVNGPSTSKYFDALNTMDVEDECGTSSSRGSQQEEHEARLNDPQLNEHDKFDEEGDEFIFPEGDKFGDKFDVRLKGRVRK</sequence>
<feature type="region of interest" description="Disordered" evidence="1">
    <location>
        <begin position="374"/>
        <end position="416"/>
    </location>
</feature>
<evidence type="ECO:0000313" key="2">
    <source>
        <dbReference type="EMBL" id="GEU31212.1"/>
    </source>
</evidence>
<name>A0A6L2J366_TANCI</name>
<feature type="compositionally biased region" description="Basic and acidic residues" evidence="1">
    <location>
        <begin position="385"/>
        <end position="404"/>
    </location>
</feature>
<accession>A0A6L2J366</accession>
<evidence type="ECO:0008006" key="3">
    <source>
        <dbReference type="Google" id="ProtNLM"/>
    </source>
</evidence>
<dbReference type="AlphaFoldDB" id="A0A6L2J366"/>
<dbReference type="EMBL" id="BKCJ010000229">
    <property type="protein sequence ID" value="GEU31212.1"/>
    <property type="molecule type" value="Genomic_DNA"/>
</dbReference>
<gene>
    <name evidence="2" type="ORF">Tci_003190</name>
</gene>
<proteinExistence type="predicted"/>
<organism evidence="2">
    <name type="scientific">Tanacetum cinerariifolium</name>
    <name type="common">Dalmatian daisy</name>
    <name type="synonym">Chrysanthemum cinerariifolium</name>
    <dbReference type="NCBI Taxonomy" id="118510"/>
    <lineage>
        <taxon>Eukaryota</taxon>
        <taxon>Viridiplantae</taxon>
        <taxon>Streptophyta</taxon>
        <taxon>Embryophyta</taxon>
        <taxon>Tracheophyta</taxon>
        <taxon>Spermatophyta</taxon>
        <taxon>Magnoliopsida</taxon>
        <taxon>eudicotyledons</taxon>
        <taxon>Gunneridae</taxon>
        <taxon>Pentapetalae</taxon>
        <taxon>asterids</taxon>
        <taxon>campanulids</taxon>
        <taxon>Asterales</taxon>
        <taxon>Asteraceae</taxon>
        <taxon>Asteroideae</taxon>
        <taxon>Anthemideae</taxon>
        <taxon>Anthemidinae</taxon>
        <taxon>Tanacetum</taxon>
    </lineage>
</organism>
<comment type="caution">
    <text evidence="2">The sequence shown here is derived from an EMBL/GenBank/DDBJ whole genome shotgun (WGS) entry which is preliminary data.</text>
</comment>
<reference evidence="2" key="1">
    <citation type="journal article" date="2019" name="Sci. Rep.">
        <title>Draft genome of Tanacetum cinerariifolium, the natural source of mosquito coil.</title>
        <authorList>
            <person name="Yamashiro T."/>
            <person name="Shiraishi A."/>
            <person name="Satake H."/>
            <person name="Nakayama K."/>
        </authorList>
    </citation>
    <scope>NUCLEOTIDE SEQUENCE</scope>
</reference>
<evidence type="ECO:0000256" key="1">
    <source>
        <dbReference type="SAM" id="MobiDB-lite"/>
    </source>
</evidence>
<protein>
    <recommendedName>
        <fullName evidence="3">DUF4283 domain-containing protein</fullName>
    </recommendedName>
</protein>